<comment type="caution">
    <text evidence="1">The sequence shown here is derived from an EMBL/GenBank/DDBJ whole genome shotgun (WGS) entry which is preliminary data.</text>
</comment>
<sequence length="157" mass="18280">MSENKVDFVTYTNDHSSIVKSGINAISKVLKGTDIAEKRSLLFCLDKYLDPYYGYNLPYSDDIFILLQEQLFLTDTKEVKEDILQLLRDYSKKSLDYLAEKLEELESEPDLLQDALYALGHTYNLKYVPVFIRYESHHNPFIRSAVKEILIDLSELN</sequence>
<dbReference type="RefSeq" id="WP_119366902.1">
    <property type="nucleotide sequence ID" value="NZ_QXDJ01000003.1"/>
</dbReference>
<dbReference type="SUPFAM" id="SSF48371">
    <property type="entry name" value="ARM repeat"/>
    <property type="match status" value="1"/>
</dbReference>
<accession>A0A399INF4</accession>
<dbReference type="InterPro" id="IPR016024">
    <property type="entry name" value="ARM-type_fold"/>
</dbReference>
<dbReference type="EMBL" id="QXDJ01000003">
    <property type="protein sequence ID" value="RII34107.1"/>
    <property type="molecule type" value="Genomic_DNA"/>
</dbReference>
<protein>
    <recommendedName>
        <fullName evidence="3">Immunity protein 30 domain-containing protein</fullName>
    </recommendedName>
</protein>
<proteinExistence type="predicted"/>
<dbReference type="AlphaFoldDB" id="A0A399INF4"/>
<gene>
    <name evidence="1" type="ORF">D2A34_13115</name>
</gene>
<reference evidence="1 2" key="1">
    <citation type="submission" date="2018-08" db="EMBL/GenBank/DDBJ databases">
        <title>Genome of Clostridium chromiireducens C1, DSM12136.</title>
        <authorList>
            <person name="Xing M."/>
            <person name="Wei Y."/>
            <person name="Ang E.L."/>
            <person name="Zhao H."/>
            <person name="Zhang Y."/>
        </authorList>
    </citation>
    <scope>NUCLEOTIDE SEQUENCE [LARGE SCALE GENOMIC DNA]</scope>
    <source>
        <strain evidence="1 2">C1</strain>
    </source>
</reference>
<organism evidence="1 2">
    <name type="scientific">Clostridium chromiireducens</name>
    <dbReference type="NCBI Taxonomy" id="225345"/>
    <lineage>
        <taxon>Bacteria</taxon>
        <taxon>Bacillati</taxon>
        <taxon>Bacillota</taxon>
        <taxon>Clostridia</taxon>
        <taxon>Eubacteriales</taxon>
        <taxon>Clostridiaceae</taxon>
        <taxon>Clostridium</taxon>
    </lineage>
</organism>
<evidence type="ECO:0000313" key="2">
    <source>
        <dbReference type="Proteomes" id="UP000265930"/>
    </source>
</evidence>
<evidence type="ECO:0008006" key="3">
    <source>
        <dbReference type="Google" id="ProtNLM"/>
    </source>
</evidence>
<evidence type="ECO:0000313" key="1">
    <source>
        <dbReference type="EMBL" id="RII34107.1"/>
    </source>
</evidence>
<name>A0A399INF4_9CLOT</name>
<dbReference type="Proteomes" id="UP000265930">
    <property type="component" value="Unassembled WGS sequence"/>
</dbReference>